<dbReference type="Proteomes" id="UP000279446">
    <property type="component" value="Unassembled WGS sequence"/>
</dbReference>
<sequence length="37" mass="4144">PLECDEVINVGWISRKNITLSKLALAYVEALQQAIDE</sequence>
<protein>
    <submittedName>
        <fullName evidence="1">LysR family transcriptional regulator</fullName>
    </submittedName>
</protein>
<reference evidence="1 2" key="1">
    <citation type="submission" date="2018-12" db="EMBL/GenBank/DDBJ databases">
        <authorList>
            <person name="Sun L."/>
            <person name="Chen Z."/>
        </authorList>
    </citation>
    <scope>NUCLEOTIDE SEQUENCE [LARGE SCALE GENOMIC DNA]</scope>
    <source>
        <strain evidence="1 2">DSM 15890</strain>
    </source>
</reference>
<organism evidence="1 2">
    <name type="scientific">Paenibacillus anaericanus</name>
    <dbReference type="NCBI Taxonomy" id="170367"/>
    <lineage>
        <taxon>Bacteria</taxon>
        <taxon>Bacillati</taxon>
        <taxon>Bacillota</taxon>
        <taxon>Bacilli</taxon>
        <taxon>Bacillales</taxon>
        <taxon>Paenibacillaceae</taxon>
        <taxon>Paenibacillus</taxon>
    </lineage>
</organism>
<dbReference type="AlphaFoldDB" id="A0A3S1JZM0"/>
<accession>A0A3S1JZM0</accession>
<evidence type="ECO:0000313" key="2">
    <source>
        <dbReference type="Proteomes" id="UP000279446"/>
    </source>
</evidence>
<name>A0A3S1JZM0_9BACL</name>
<dbReference type="EMBL" id="RZNY01000035">
    <property type="protein sequence ID" value="RUT40533.1"/>
    <property type="molecule type" value="Genomic_DNA"/>
</dbReference>
<keyword evidence="2" id="KW-1185">Reference proteome</keyword>
<evidence type="ECO:0000313" key="1">
    <source>
        <dbReference type="EMBL" id="RUT40533.1"/>
    </source>
</evidence>
<proteinExistence type="predicted"/>
<comment type="caution">
    <text evidence="1">The sequence shown here is derived from an EMBL/GenBank/DDBJ whole genome shotgun (WGS) entry which is preliminary data.</text>
</comment>
<gene>
    <name evidence="1" type="ORF">EJP82_24860</name>
</gene>
<feature type="non-terminal residue" evidence="1">
    <location>
        <position position="1"/>
    </location>
</feature>